<dbReference type="EMBL" id="SZZH01000001">
    <property type="protein sequence ID" value="TKV61976.1"/>
    <property type="molecule type" value="Genomic_DNA"/>
</dbReference>
<accession>A0A4U6QPH6</accession>
<keyword evidence="3" id="KW-1185">Reference proteome</keyword>
<feature type="transmembrane region" description="Helical" evidence="1">
    <location>
        <begin position="160"/>
        <end position="179"/>
    </location>
</feature>
<sequence length="298" mass="31916">MSTSVTRRHATPSPTPRLLDRAIRDDAAADGVPTAVAWSVFSIPLVGAALLAGLYLVSRDAYHFVLKEDRPVEWGQFALLLLCTLLAAGGTIAAARRRNYLPAAVLAVAALCFLGLAGEEISWAQRVFALVTPESLATVNQQAELNVHNINAGGLRLQDLFKIGSALVGVAGVLLALAPRARRCPRLLRTSFARLLTVPRYAVPGFAMMALYWPVHLVVDIAPVSRFQEWVEFSFYLSVTATLAVVLLRLAPASTHSRAGHRSGVRLVIVASAVVVVAVTIVFAALTAYHGIIPINAQ</sequence>
<feature type="transmembrane region" description="Helical" evidence="1">
    <location>
        <begin position="35"/>
        <end position="57"/>
    </location>
</feature>
<dbReference type="AlphaFoldDB" id="A0A4U6QPH6"/>
<evidence type="ECO:0000313" key="3">
    <source>
        <dbReference type="Proteomes" id="UP000306985"/>
    </source>
</evidence>
<name>A0A4U6QPH6_9ACTN</name>
<organism evidence="2 3">
    <name type="scientific">Nakamurella flava</name>
    <dbReference type="NCBI Taxonomy" id="2576308"/>
    <lineage>
        <taxon>Bacteria</taxon>
        <taxon>Bacillati</taxon>
        <taxon>Actinomycetota</taxon>
        <taxon>Actinomycetes</taxon>
        <taxon>Nakamurellales</taxon>
        <taxon>Nakamurellaceae</taxon>
        <taxon>Nakamurella</taxon>
    </lineage>
</organism>
<dbReference type="Proteomes" id="UP000306985">
    <property type="component" value="Unassembled WGS sequence"/>
</dbReference>
<keyword evidence="1" id="KW-0472">Membrane</keyword>
<gene>
    <name evidence="2" type="ORF">FDO65_10760</name>
</gene>
<keyword evidence="1" id="KW-0812">Transmembrane</keyword>
<feature type="transmembrane region" description="Helical" evidence="1">
    <location>
        <begin position="77"/>
        <end position="95"/>
    </location>
</feature>
<comment type="caution">
    <text evidence="2">The sequence shown here is derived from an EMBL/GenBank/DDBJ whole genome shotgun (WGS) entry which is preliminary data.</text>
</comment>
<dbReference type="RefSeq" id="WP_137449281.1">
    <property type="nucleotide sequence ID" value="NZ_SZZH01000001.1"/>
</dbReference>
<evidence type="ECO:0000256" key="1">
    <source>
        <dbReference type="SAM" id="Phobius"/>
    </source>
</evidence>
<keyword evidence="1" id="KW-1133">Transmembrane helix</keyword>
<feature type="transmembrane region" description="Helical" evidence="1">
    <location>
        <begin position="264"/>
        <end position="292"/>
    </location>
</feature>
<protein>
    <submittedName>
        <fullName evidence="2">Uncharacterized protein</fullName>
    </submittedName>
</protein>
<reference evidence="2 3" key="1">
    <citation type="submission" date="2019-05" db="EMBL/GenBank/DDBJ databases">
        <title>Nakamurella sp. N5BH11, whole genome shotgun sequence.</title>
        <authorList>
            <person name="Tuo L."/>
        </authorList>
    </citation>
    <scope>NUCLEOTIDE SEQUENCE [LARGE SCALE GENOMIC DNA]</scope>
    <source>
        <strain evidence="2 3">N5BH11</strain>
    </source>
</reference>
<proteinExistence type="predicted"/>
<evidence type="ECO:0000313" key="2">
    <source>
        <dbReference type="EMBL" id="TKV61976.1"/>
    </source>
</evidence>
<feature type="transmembrane region" description="Helical" evidence="1">
    <location>
        <begin position="191"/>
        <end position="213"/>
    </location>
</feature>
<dbReference type="OrthoDB" id="7067875at2"/>
<feature type="transmembrane region" description="Helical" evidence="1">
    <location>
        <begin position="100"/>
        <end position="118"/>
    </location>
</feature>
<feature type="transmembrane region" description="Helical" evidence="1">
    <location>
        <begin position="233"/>
        <end position="252"/>
    </location>
</feature>